<accession>A0A8I2Z7Q1</accession>
<dbReference type="OrthoDB" id="8117402at2759"/>
<dbReference type="PANTHER" id="PTHR24406">
    <property type="entry name" value="TRANSCRIPTIONAL REPRESSOR CTCFL-RELATED"/>
    <property type="match status" value="1"/>
</dbReference>
<keyword evidence="6" id="KW-0539">Nucleus</keyword>
<dbReference type="GO" id="GO:0005634">
    <property type="term" value="C:nucleus"/>
    <property type="evidence" value="ECO:0007669"/>
    <property type="project" value="UniProtKB-SubCell"/>
</dbReference>
<evidence type="ECO:0000256" key="1">
    <source>
        <dbReference type="ARBA" id="ARBA00004123"/>
    </source>
</evidence>
<dbReference type="Pfam" id="PF13912">
    <property type="entry name" value="zf-C2H2_6"/>
    <property type="match status" value="1"/>
</dbReference>
<evidence type="ECO:0000313" key="8">
    <source>
        <dbReference type="EMBL" id="KAG7121388.1"/>
    </source>
</evidence>
<evidence type="ECO:0000256" key="6">
    <source>
        <dbReference type="ARBA" id="ARBA00023242"/>
    </source>
</evidence>
<reference evidence="8" key="1">
    <citation type="journal article" date="2021" name="Mol. Plant Pathol.">
        <title>A 20-kb lineage-specific genomic region tames virulence in pathogenic amphidiploid Verticillium longisporum.</title>
        <authorList>
            <person name="Harting R."/>
            <person name="Starke J."/>
            <person name="Kusch H."/>
            <person name="Poggeler S."/>
            <person name="Maurus I."/>
            <person name="Schluter R."/>
            <person name="Landesfeind M."/>
            <person name="Bulla I."/>
            <person name="Nowrousian M."/>
            <person name="de Jonge R."/>
            <person name="Stahlhut G."/>
            <person name="Hoff K.J."/>
            <person name="Asshauer K.P."/>
            <person name="Thurmer A."/>
            <person name="Stanke M."/>
            <person name="Daniel R."/>
            <person name="Morgenstern B."/>
            <person name="Thomma B.P.H.J."/>
            <person name="Kronstad J.W."/>
            <person name="Braus-Stromeyer S.A."/>
            <person name="Braus G.H."/>
        </authorList>
    </citation>
    <scope>NUCLEOTIDE SEQUENCE</scope>
    <source>
        <strain evidence="8">Vl32</strain>
    </source>
</reference>
<dbReference type="AlphaFoldDB" id="A0A8I2Z7Q1"/>
<keyword evidence="3" id="KW-0677">Repeat</keyword>
<dbReference type="InterPro" id="IPR013087">
    <property type="entry name" value="Znf_C2H2_type"/>
</dbReference>
<name>A0A8I2Z7Q1_VERLO</name>
<comment type="subcellular location">
    <subcellularLocation>
        <location evidence="1">Nucleus</location>
    </subcellularLocation>
</comment>
<keyword evidence="4" id="KW-0863">Zinc-finger</keyword>
<dbReference type="PROSITE" id="PS00028">
    <property type="entry name" value="ZINC_FINGER_C2H2_1"/>
    <property type="match status" value="1"/>
</dbReference>
<comment type="caution">
    <text evidence="8">The sequence shown here is derived from an EMBL/GenBank/DDBJ whole genome shotgun (WGS) entry which is preliminary data.</text>
</comment>
<gene>
    <name evidence="8" type="ORF">HYQ45_014620</name>
</gene>
<evidence type="ECO:0000259" key="7">
    <source>
        <dbReference type="PROSITE" id="PS00028"/>
    </source>
</evidence>
<dbReference type="SMART" id="SM00355">
    <property type="entry name" value="ZnF_C2H2"/>
    <property type="match status" value="5"/>
</dbReference>
<organism evidence="8 9">
    <name type="scientific">Verticillium longisporum</name>
    <name type="common">Verticillium dahliae var. longisporum</name>
    <dbReference type="NCBI Taxonomy" id="100787"/>
    <lineage>
        <taxon>Eukaryota</taxon>
        <taxon>Fungi</taxon>
        <taxon>Dikarya</taxon>
        <taxon>Ascomycota</taxon>
        <taxon>Pezizomycotina</taxon>
        <taxon>Sordariomycetes</taxon>
        <taxon>Hypocreomycetidae</taxon>
        <taxon>Glomerellales</taxon>
        <taxon>Plectosphaerellaceae</taxon>
        <taxon>Verticillium</taxon>
    </lineage>
</organism>
<dbReference type="Proteomes" id="UP000689129">
    <property type="component" value="Unassembled WGS sequence"/>
</dbReference>
<feature type="domain" description="C2H2-type" evidence="7">
    <location>
        <begin position="39"/>
        <end position="60"/>
    </location>
</feature>
<proteinExistence type="predicted"/>
<evidence type="ECO:0000256" key="4">
    <source>
        <dbReference type="ARBA" id="ARBA00022771"/>
    </source>
</evidence>
<keyword evidence="5" id="KW-0862">Zinc</keyword>
<dbReference type="EMBL" id="JAEMWZ010000376">
    <property type="protein sequence ID" value="KAG7121388.1"/>
    <property type="molecule type" value="Genomic_DNA"/>
</dbReference>
<evidence type="ECO:0000313" key="9">
    <source>
        <dbReference type="Proteomes" id="UP000689129"/>
    </source>
</evidence>
<evidence type="ECO:0000256" key="3">
    <source>
        <dbReference type="ARBA" id="ARBA00022737"/>
    </source>
</evidence>
<evidence type="ECO:0000256" key="5">
    <source>
        <dbReference type="ARBA" id="ARBA00022833"/>
    </source>
</evidence>
<protein>
    <recommendedName>
        <fullName evidence="7">C2H2-type domain-containing protein</fullName>
    </recommendedName>
</protein>
<dbReference type="GO" id="GO:0008270">
    <property type="term" value="F:zinc ion binding"/>
    <property type="evidence" value="ECO:0007669"/>
    <property type="project" value="UniProtKB-KW"/>
</dbReference>
<sequence length="351" mass="38737">MPASAAHPCLQCSATFKSWKSLQTHREEKYQEDGSHVHCATCGLTFGSVIVMVHHVKQAHGREQDLKCPGCDASFARAGGLMGHLEYEECSVIPKSALDAYRSKKLAMPLALEKLSLTESDSDKADSNAGNAHDWVRHPAENQAPANRLSFAPDAFPLLPNQASQVPHRPTSEQLAEATRPNAKSEYLAAIHDPNHRDFNAEKYFNDFNNLFECPMKGCPQSFDSAVAITTHLVTRGMHGTGDRLQCPACLRFFVGVTAMTQHAESQSTRCNIRTSAKYRPFLAQLTAGVMDAVGQHSDTTIKYEVTNEALIQYGKVSRKPNAVVGVQPGSIKLSERADYWRTHEVKDAEW</sequence>
<dbReference type="InterPro" id="IPR050888">
    <property type="entry name" value="ZnF_C2H2-type_TF"/>
</dbReference>
<evidence type="ECO:0000256" key="2">
    <source>
        <dbReference type="ARBA" id="ARBA00022723"/>
    </source>
</evidence>
<keyword evidence="2" id="KW-0479">Metal-binding</keyword>